<dbReference type="InterPro" id="IPR027417">
    <property type="entry name" value="P-loop_NTPase"/>
</dbReference>
<dbReference type="RefSeq" id="WP_113822709.1">
    <property type="nucleotide sequence ID" value="NZ_QOCE01000015.1"/>
</dbReference>
<evidence type="ECO:0000313" key="7">
    <source>
        <dbReference type="EMBL" id="RBW58381.1"/>
    </source>
</evidence>
<dbReference type="InterPro" id="IPR017871">
    <property type="entry name" value="ABC_transporter-like_CS"/>
</dbReference>
<keyword evidence="5" id="KW-0029">Amino-acid transport</keyword>
<dbReference type="Gene3D" id="3.40.50.300">
    <property type="entry name" value="P-loop containing nucleotide triphosphate hydrolases"/>
    <property type="match status" value="1"/>
</dbReference>
<dbReference type="PROSITE" id="PS50893">
    <property type="entry name" value="ABC_TRANSPORTER_2"/>
    <property type="match status" value="1"/>
</dbReference>
<comment type="caution">
    <text evidence="7">The sequence shown here is derived from an EMBL/GenBank/DDBJ whole genome shotgun (WGS) entry which is preliminary data.</text>
</comment>
<sequence length="233" mass="26015">MLEVANLNARYGRAQILNGVSLSLEKNEVVAVLGRNGAGKSTTMKSIMGMVRQKTGQITYEGSDILGKPSHLICRAGVGYVPEERRIFGDLTIEENLEVGRRDKREDAPEWTLEHLYELFPNLLERRKNLGKQLSGGEQQMLTIARTLMGNPKVVLLDEPSEGIAPVIVEQMASIIAELKREGLSVLISEQNLHFARLVSDRAYIIEKGQVCYEGSFDHLDQHPEISQKYLAV</sequence>
<dbReference type="GO" id="GO:0015658">
    <property type="term" value="F:branched-chain amino acid transmembrane transporter activity"/>
    <property type="evidence" value="ECO:0007669"/>
    <property type="project" value="TreeGrafter"/>
</dbReference>
<protein>
    <submittedName>
        <fullName evidence="7">ABC transporter ATP-binding protein</fullName>
    </submittedName>
</protein>
<keyword evidence="3" id="KW-0547">Nucleotide-binding</keyword>
<dbReference type="PANTHER" id="PTHR43820:SF2">
    <property type="entry name" value="ABC TRANSPORTER ATP-BINDING PROTEIN"/>
    <property type="match status" value="1"/>
</dbReference>
<dbReference type="OrthoDB" id="9806149at2"/>
<dbReference type="EMBL" id="QOCE01000015">
    <property type="protein sequence ID" value="RBW58381.1"/>
    <property type="molecule type" value="Genomic_DNA"/>
</dbReference>
<dbReference type="InterPro" id="IPR003439">
    <property type="entry name" value="ABC_transporter-like_ATP-bd"/>
</dbReference>
<keyword evidence="4 7" id="KW-0067">ATP-binding</keyword>
<comment type="similarity">
    <text evidence="1">Belongs to the ABC transporter superfamily.</text>
</comment>
<dbReference type="PANTHER" id="PTHR43820">
    <property type="entry name" value="HIGH-AFFINITY BRANCHED-CHAIN AMINO ACID TRANSPORT ATP-BINDING PROTEIN LIVF"/>
    <property type="match status" value="1"/>
</dbReference>
<evidence type="ECO:0000256" key="5">
    <source>
        <dbReference type="ARBA" id="ARBA00022970"/>
    </source>
</evidence>
<gene>
    <name evidence="7" type="ORF">DS909_06790</name>
</gene>
<evidence type="ECO:0000259" key="6">
    <source>
        <dbReference type="PROSITE" id="PS50893"/>
    </source>
</evidence>
<dbReference type="Pfam" id="PF00005">
    <property type="entry name" value="ABC_tran"/>
    <property type="match status" value="1"/>
</dbReference>
<reference evidence="7 8" key="1">
    <citation type="submission" date="2018-07" db="EMBL/GenBank/DDBJ databases">
        <title>Modular assembly of carbohydrate-degrading microbial communities in the ocean.</title>
        <authorList>
            <person name="Enke T.N."/>
            <person name="Datta M.S."/>
            <person name="Schwartzman J.A."/>
            <person name="Cermak N."/>
            <person name="Schmitz D.A."/>
            <person name="Barrere J."/>
            <person name="Cordero O.X."/>
        </authorList>
    </citation>
    <scope>NUCLEOTIDE SEQUENCE [LARGE SCALE GENOMIC DNA]</scope>
    <source>
        <strain evidence="7 8">C3M10</strain>
    </source>
</reference>
<dbReference type="InterPro" id="IPR052156">
    <property type="entry name" value="BCAA_Transport_ATP-bd_LivF"/>
</dbReference>
<dbReference type="SUPFAM" id="SSF52540">
    <property type="entry name" value="P-loop containing nucleoside triphosphate hydrolases"/>
    <property type="match status" value="1"/>
</dbReference>
<evidence type="ECO:0000256" key="1">
    <source>
        <dbReference type="ARBA" id="ARBA00005417"/>
    </source>
</evidence>
<evidence type="ECO:0000313" key="8">
    <source>
        <dbReference type="Proteomes" id="UP000252706"/>
    </source>
</evidence>
<dbReference type="Proteomes" id="UP000252706">
    <property type="component" value="Unassembled WGS sequence"/>
</dbReference>
<dbReference type="SMART" id="SM00382">
    <property type="entry name" value="AAA"/>
    <property type="match status" value="1"/>
</dbReference>
<dbReference type="AlphaFoldDB" id="A0A366X410"/>
<dbReference type="PROSITE" id="PS00211">
    <property type="entry name" value="ABC_TRANSPORTER_1"/>
    <property type="match status" value="1"/>
</dbReference>
<organism evidence="7 8">
    <name type="scientific">Phaeobacter gallaeciensis</name>
    <dbReference type="NCBI Taxonomy" id="60890"/>
    <lineage>
        <taxon>Bacteria</taxon>
        <taxon>Pseudomonadati</taxon>
        <taxon>Pseudomonadota</taxon>
        <taxon>Alphaproteobacteria</taxon>
        <taxon>Rhodobacterales</taxon>
        <taxon>Roseobacteraceae</taxon>
        <taxon>Phaeobacter</taxon>
    </lineage>
</organism>
<dbReference type="GO" id="GO:0005524">
    <property type="term" value="F:ATP binding"/>
    <property type="evidence" value="ECO:0007669"/>
    <property type="project" value="UniProtKB-KW"/>
</dbReference>
<evidence type="ECO:0000256" key="3">
    <source>
        <dbReference type="ARBA" id="ARBA00022741"/>
    </source>
</evidence>
<dbReference type="GO" id="GO:0016887">
    <property type="term" value="F:ATP hydrolysis activity"/>
    <property type="evidence" value="ECO:0007669"/>
    <property type="project" value="InterPro"/>
</dbReference>
<evidence type="ECO:0000256" key="4">
    <source>
        <dbReference type="ARBA" id="ARBA00022840"/>
    </source>
</evidence>
<dbReference type="GO" id="GO:0015807">
    <property type="term" value="P:L-amino acid transport"/>
    <property type="evidence" value="ECO:0007669"/>
    <property type="project" value="TreeGrafter"/>
</dbReference>
<name>A0A366X410_9RHOB</name>
<feature type="domain" description="ABC transporter" evidence="6">
    <location>
        <begin position="2"/>
        <end position="233"/>
    </location>
</feature>
<proteinExistence type="inferred from homology"/>
<keyword evidence="2" id="KW-0813">Transport</keyword>
<accession>A0A366X410</accession>
<dbReference type="CDD" id="cd03224">
    <property type="entry name" value="ABC_TM1139_LivF_branched"/>
    <property type="match status" value="1"/>
</dbReference>
<evidence type="ECO:0000256" key="2">
    <source>
        <dbReference type="ARBA" id="ARBA00022448"/>
    </source>
</evidence>
<dbReference type="InterPro" id="IPR003593">
    <property type="entry name" value="AAA+_ATPase"/>
</dbReference>